<dbReference type="KEGG" id="mmai:sS8_5441"/>
<evidence type="ECO:0000313" key="2">
    <source>
        <dbReference type="Proteomes" id="UP000266313"/>
    </source>
</evidence>
<organism evidence="1 2">
    <name type="scientific">Methylocaldum marinum</name>
    <dbReference type="NCBI Taxonomy" id="1432792"/>
    <lineage>
        <taxon>Bacteria</taxon>
        <taxon>Pseudomonadati</taxon>
        <taxon>Pseudomonadota</taxon>
        <taxon>Gammaproteobacteria</taxon>
        <taxon>Methylococcales</taxon>
        <taxon>Methylococcaceae</taxon>
        <taxon>Methylocaldum</taxon>
    </lineage>
</organism>
<dbReference type="EMBL" id="AP017928">
    <property type="protein sequence ID" value="BBA37358.1"/>
    <property type="molecule type" value="Genomic_DNA"/>
</dbReference>
<dbReference type="RefSeq" id="WP_119632356.1">
    <property type="nucleotide sequence ID" value="NZ_AP017928.1"/>
</dbReference>
<keyword evidence="2" id="KW-1185">Reference proteome</keyword>
<name>A0A250L0B6_9GAMM</name>
<dbReference type="OrthoDB" id="9802053at2"/>
<evidence type="ECO:0000313" key="1">
    <source>
        <dbReference type="EMBL" id="BBA37358.1"/>
    </source>
</evidence>
<dbReference type="Proteomes" id="UP000266313">
    <property type="component" value="Chromosome"/>
</dbReference>
<sequence length="285" mass="31569">MSAPTVSQFSDDLATGRIIPYLGPEVLGLAPGGSIPSSPETLVELITAKVTVPHKIRKNLTAASQYVENFKHRKTLVGLLQEAFKSPPEPTVLHSFLAGLANPLPLIVDVWYDASMAAALASRSDFGQVQGVSRAEYLADWVHYFRADCTKAEPEEAAGWTTLLYKPLGSIAPASNFIISDSDYVEVLTEIDIQTPIPERVKEIRTGRSFLFLGCRFRNQLERSYARQIMKRSSDRHFAVLEGDLTRNEARFIEEQGIERIDMPLAEFVSELTGMPTESRRAAVA</sequence>
<gene>
    <name evidence="1" type="ORF">sS8_5441</name>
</gene>
<accession>A0A250L0B6</accession>
<protein>
    <submittedName>
        <fullName evidence="1">Uncharacterized protein</fullName>
    </submittedName>
</protein>
<proteinExistence type="predicted"/>
<dbReference type="AlphaFoldDB" id="A0A250L0B6"/>
<reference evidence="1 2" key="1">
    <citation type="submission" date="2016-12" db="EMBL/GenBank/DDBJ databases">
        <title>Genome sequencing of Methylocaldum marinum.</title>
        <authorList>
            <person name="Takeuchi M."/>
            <person name="Kamagata Y."/>
            <person name="Hiraoka S."/>
            <person name="Oshima K."/>
            <person name="Hattori M."/>
            <person name="Iwasaki W."/>
        </authorList>
    </citation>
    <scope>NUCLEOTIDE SEQUENCE [LARGE SCALE GENOMIC DNA]</scope>
    <source>
        <strain evidence="1 2">S8</strain>
    </source>
</reference>
<dbReference type="Pfam" id="PF13289">
    <property type="entry name" value="SIR2_2"/>
    <property type="match status" value="1"/>
</dbReference>